<dbReference type="EC" id="5.3.3.2" evidence="11"/>
<evidence type="ECO:0000256" key="3">
    <source>
        <dbReference type="ARBA" id="ARBA00022630"/>
    </source>
</evidence>
<feature type="binding site" evidence="11">
    <location>
        <begin position="6"/>
        <end position="7"/>
    </location>
    <ligand>
        <name>substrate</name>
    </ligand>
</feature>
<feature type="binding site" evidence="11">
    <location>
        <position position="184"/>
    </location>
    <ligand>
        <name>FMN</name>
        <dbReference type="ChEBI" id="CHEBI:58210"/>
    </ligand>
</feature>
<comment type="cofactor">
    <cofactor evidence="11">
        <name>Mg(2+)</name>
        <dbReference type="ChEBI" id="CHEBI:18420"/>
    </cofactor>
</comment>
<dbReference type="eggNOG" id="COG1304">
    <property type="taxonomic scope" value="Bacteria"/>
</dbReference>
<evidence type="ECO:0000256" key="5">
    <source>
        <dbReference type="ARBA" id="ARBA00022723"/>
    </source>
</evidence>
<feature type="binding site" evidence="11">
    <location>
        <position position="153"/>
    </location>
    <ligand>
        <name>Mg(2+)</name>
        <dbReference type="ChEBI" id="CHEBI:18420"/>
    </ligand>
</feature>
<dbReference type="GO" id="GO:0010181">
    <property type="term" value="F:FMN binding"/>
    <property type="evidence" value="ECO:0007669"/>
    <property type="project" value="UniProtKB-UniRule"/>
</dbReference>
<proteinExistence type="inferred from homology"/>
<dbReference type="GO" id="GO:0016491">
    <property type="term" value="F:oxidoreductase activity"/>
    <property type="evidence" value="ECO:0007669"/>
    <property type="project" value="InterPro"/>
</dbReference>
<keyword evidence="4 11" id="KW-0288">FMN</keyword>
<keyword evidence="2 11" id="KW-0963">Cytoplasm</keyword>
<comment type="cofactor">
    <cofactor evidence="11">
        <name>NADPH</name>
        <dbReference type="ChEBI" id="CHEBI:57783"/>
    </cofactor>
</comment>
<keyword evidence="9 11" id="KW-0413">Isomerase</keyword>
<dbReference type="PIRSF" id="PIRSF003314">
    <property type="entry name" value="IPP_isomerase"/>
    <property type="match status" value="1"/>
</dbReference>
<protein>
    <recommendedName>
        <fullName evidence="11">Isopentenyl-diphosphate delta-isomerase</fullName>
        <shortName evidence="11">IPP isomerase</shortName>
        <ecNumber evidence="11">5.3.3.2</ecNumber>
    </recommendedName>
    <alternativeName>
        <fullName evidence="11">Isopentenyl diphosphate:dimethylallyl diphosphate isomerase</fullName>
    </alternativeName>
    <alternativeName>
        <fullName evidence="11">Isopentenyl pyrophosphate isomerase</fullName>
    </alternativeName>
    <alternativeName>
        <fullName evidence="11">Type 2 isopentenyl diphosphate isomerase</fullName>
        <shortName evidence="11">IDI-2</shortName>
    </alternativeName>
</protein>
<dbReference type="GO" id="GO:0070402">
    <property type="term" value="F:NADPH binding"/>
    <property type="evidence" value="ECO:0007669"/>
    <property type="project" value="UniProtKB-UniRule"/>
</dbReference>
<keyword evidence="8 11" id="KW-0414">Isoprene biosynthesis</keyword>
<feature type="binding site" evidence="11">
    <location>
        <position position="152"/>
    </location>
    <ligand>
        <name>substrate</name>
    </ligand>
</feature>
<feature type="binding site" evidence="11">
    <location>
        <position position="214"/>
    </location>
    <ligand>
        <name>FMN</name>
        <dbReference type="ChEBI" id="CHEBI:58210"/>
    </ligand>
</feature>
<accession>E6TZE0</accession>
<evidence type="ECO:0000313" key="13">
    <source>
        <dbReference type="EMBL" id="ADU30114.1"/>
    </source>
</evidence>
<dbReference type="CDD" id="cd02811">
    <property type="entry name" value="IDI-2_FMN"/>
    <property type="match status" value="1"/>
</dbReference>
<comment type="cofactor">
    <cofactor evidence="1 11">
        <name>FMN</name>
        <dbReference type="ChEBI" id="CHEBI:58210"/>
    </cofactor>
</comment>
<dbReference type="KEGG" id="bco:Bcell_1852"/>
<evidence type="ECO:0000256" key="7">
    <source>
        <dbReference type="ARBA" id="ARBA00022857"/>
    </source>
</evidence>
<dbReference type="PANTHER" id="PTHR43665">
    <property type="entry name" value="ISOPENTENYL-DIPHOSPHATE DELTA-ISOMERASE"/>
    <property type="match status" value="1"/>
</dbReference>
<dbReference type="InterPro" id="IPR011179">
    <property type="entry name" value="IPdP_isomerase"/>
</dbReference>
<dbReference type="STRING" id="649639.Bcell_1852"/>
<evidence type="ECO:0000256" key="4">
    <source>
        <dbReference type="ARBA" id="ARBA00022643"/>
    </source>
</evidence>
<evidence type="ECO:0000259" key="12">
    <source>
        <dbReference type="Pfam" id="PF01070"/>
    </source>
</evidence>
<dbReference type="GO" id="GO:0008299">
    <property type="term" value="P:isoprenoid biosynthetic process"/>
    <property type="evidence" value="ECO:0007669"/>
    <property type="project" value="UniProtKB-UniRule"/>
</dbReference>
<evidence type="ECO:0000256" key="10">
    <source>
        <dbReference type="ARBA" id="ARBA00025810"/>
    </source>
</evidence>
<dbReference type="EMBL" id="CP002394">
    <property type="protein sequence ID" value="ADU30114.1"/>
    <property type="molecule type" value="Genomic_DNA"/>
</dbReference>
<dbReference type="SUPFAM" id="SSF51395">
    <property type="entry name" value="FMN-linked oxidoreductases"/>
    <property type="match status" value="1"/>
</dbReference>
<feature type="domain" description="FMN-dependent dehydrogenase" evidence="12">
    <location>
        <begin position="167"/>
        <end position="323"/>
    </location>
</feature>
<dbReference type="Gene3D" id="3.20.20.70">
    <property type="entry name" value="Aldolase class I"/>
    <property type="match status" value="1"/>
</dbReference>
<dbReference type="GO" id="GO:0000287">
    <property type="term" value="F:magnesium ion binding"/>
    <property type="evidence" value="ECO:0007669"/>
    <property type="project" value="UniProtKB-UniRule"/>
</dbReference>
<dbReference type="RefSeq" id="WP_013488450.1">
    <property type="nucleotide sequence ID" value="NC_014829.1"/>
</dbReference>
<comment type="function">
    <text evidence="11">Involved in the biosynthesis of isoprenoids. Catalyzes the 1,3-allylic rearrangement of the homoallylic substrate isopentenyl (IPP) to its allylic isomer, dimethylallyl diphosphate (DMAPP).</text>
</comment>
<keyword evidence="7 11" id="KW-0521">NADP</keyword>
<comment type="caution">
    <text evidence="11">Lacks conserved residue(s) required for the propagation of feature annotation.</text>
</comment>
<evidence type="ECO:0000256" key="1">
    <source>
        <dbReference type="ARBA" id="ARBA00001917"/>
    </source>
</evidence>
<keyword evidence="5 11" id="KW-0479">Metal-binding</keyword>
<organism evidence="13 14">
    <name type="scientific">Evansella cellulosilytica (strain ATCC 21833 / DSM 2522 / FERM P-1141 / JCM 9156 / N-4)</name>
    <name type="common">Bacillus cellulosilyticus</name>
    <dbReference type="NCBI Taxonomy" id="649639"/>
    <lineage>
        <taxon>Bacteria</taxon>
        <taxon>Bacillati</taxon>
        <taxon>Bacillota</taxon>
        <taxon>Bacilli</taxon>
        <taxon>Bacillales</taxon>
        <taxon>Bacillaceae</taxon>
        <taxon>Evansella</taxon>
    </lineage>
</organism>
<evidence type="ECO:0000256" key="11">
    <source>
        <dbReference type="HAMAP-Rule" id="MF_00354"/>
    </source>
</evidence>
<evidence type="ECO:0000256" key="2">
    <source>
        <dbReference type="ARBA" id="ARBA00022490"/>
    </source>
</evidence>
<dbReference type="Pfam" id="PF01070">
    <property type="entry name" value="FMN_dh"/>
    <property type="match status" value="1"/>
</dbReference>
<evidence type="ECO:0000313" key="14">
    <source>
        <dbReference type="Proteomes" id="UP000001401"/>
    </source>
</evidence>
<evidence type="ECO:0000256" key="8">
    <source>
        <dbReference type="ARBA" id="ARBA00023229"/>
    </source>
</evidence>
<dbReference type="InterPro" id="IPR013785">
    <property type="entry name" value="Aldolase_TIM"/>
</dbReference>
<evidence type="ECO:0000256" key="6">
    <source>
        <dbReference type="ARBA" id="ARBA00022842"/>
    </source>
</evidence>
<comment type="catalytic activity">
    <reaction evidence="11">
        <text>isopentenyl diphosphate = dimethylallyl diphosphate</text>
        <dbReference type="Rhea" id="RHEA:23284"/>
        <dbReference type="ChEBI" id="CHEBI:57623"/>
        <dbReference type="ChEBI" id="CHEBI:128769"/>
        <dbReference type="EC" id="5.3.3.2"/>
    </reaction>
</comment>
<name>E6TZE0_EVAC2</name>
<evidence type="ECO:0000256" key="9">
    <source>
        <dbReference type="ARBA" id="ARBA00023235"/>
    </source>
</evidence>
<keyword evidence="3 11" id="KW-0285">Flavoprotein</keyword>
<dbReference type="GO" id="GO:0005737">
    <property type="term" value="C:cytoplasm"/>
    <property type="evidence" value="ECO:0007669"/>
    <property type="project" value="UniProtKB-SubCell"/>
</dbReference>
<gene>
    <name evidence="11" type="primary">fni</name>
    <name evidence="13" type="ordered locus">Bcell_1852</name>
</gene>
<dbReference type="HOGENOM" id="CLU_065515_0_0_9"/>
<comment type="subcellular location">
    <subcellularLocation>
        <location evidence="11">Cytoplasm</location>
    </subcellularLocation>
</comment>
<dbReference type="AlphaFoldDB" id="E6TZE0"/>
<dbReference type="Proteomes" id="UP000001401">
    <property type="component" value="Chromosome"/>
</dbReference>
<dbReference type="OrthoDB" id="9795032at2"/>
<feature type="binding site" evidence="11">
    <location>
        <begin position="280"/>
        <end position="281"/>
    </location>
    <ligand>
        <name>FMN</name>
        <dbReference type="ChEBI" id="CHEBI:58210"/>
    </ligand>
</feature>
<dbReference type="InterPro" id="IPR000262">
    <property type="entry name" value="FMN-dep_DH"/>
</dbReference>
<feature type="binding site" evidence="11">
    <location>
        <position position="122"/>
    </location>
    <ligand>
        <name>FMN</name>
        <dbReference type="ChEBI" id="CHEBI:58210"/>
    </ligand>
</feature>
<comment type="similarity">
    <text evidence="11">Belongs to the IPP isomerase type 2 family.</text>
</comment>
<feature type="binding site" evidence="11">
    <location>
        <begin position="62"/>
        <end position="64"/>
    </location>
    <ligand>
        <name>FMN</name>
        <dbReference type="ChEBI" id="CHEBI:58210"/>
    </ligand>
</feature>
<feature type="binding site" evidence="11">
    <location>
        <position position="93"/>
    </location>
    <ligand>
        <name>FMN</name>
        <dbReference type="ChEBI" id="CHEBI:58210"/>
    </ligand>
</feature>
<dbReference type="HAMAP" id="MF_00354">
    <property type="entry name" value="Idi_2"/>
    <property type="match status" value="1"/>
</dbReference>
<dbReference type="PANTHER" id="PTHR43665:SF1">
    <property type="entry name" value="ISOPENTENYL-DIPHOSPHATE DELTA-ISOMERASE"/>
    <property type="match status" value="1"/>
</dbReference>
<sequence>MNRSQRKIEHLDNALLTGQSRESGFDDIRFIHQSLPDINVDDISIQSLIGELKFSSPIFINAMTGGGGKQTEHINGQLANVANVLNIPIAVGSQMSAIKDATEENTYKIVRKNYQNGIVFANLGSEATLEQAKIAVNMIEANAIQIHLNVIQELVMPEGDRHFRNALNRIESICNNIHVPVIVKEVGFGMSRETIDKLYNVGVSVVDVGGFGGTNFSQIENARRLHKYDIFNDWGIPTAASIVEAKQARPSVMVLATGGIQTSLDIAKSLALGASAVGMAGQVLKWITEFDEEYTIKNLNLMLDELRLIMTAVGATNINMLQQVPILFRGEMRNWLMERRIDTTKFANRSIVSL</sequence>
<comment type="subunit">
    <text evidence="10 11">Homooctamer. Dimer of tetramers.</text>
</comment>
<keyword evidence="14" id="KW-1185">Reference proteome</keyword>
<keyword evidence="6 11" id="KW-0460">Magnesium</keyword>
<reference evidence="13" key="1">
    <citation type="submission" date="2010-12" db="EMBL/GenBank/DDBJ databases">
        <title>Complete sequence of Bacillus cellulosilyticus DSM 2522.</title>
        <authorList>
            <consortium name="US DOE Joint Genome Institute"/>
            <person name="Lucas S."/>
            <person name="Copeland A."/>
            <person name="Lapidus A."/>
            <person name="Cheng J.-F."/>
            <person name="Bruce D."/>
            <person name="Goodwin L."/>
            <person name="Pitluck S."/>
            <person name="Chertkov O."/>
            <person name="Detter J.C."/>
            <person name="Han C."/>
            <person name="Tapia R."/>
            <person name="Land M."/>
            <person name="Hauser L."/>
            <person name="Jeffries C."/>
            <person name="Kyrpides N."/>
            <person name="Ivanova N."/>
            <person name="Mikhailova N."/>
            <person name="Brumm P."/>
            <person name="Mead D."/>
            <person name="Woyke T."/>
        </authorList>
    </citation>
    <scope>NUCLEOTIDE SEQUENCE [LARGE SCALE GENOMIC DNA]</scope>
    <source>
        <strain evidence="13">DSM 2522</strain>
    </source>
</reference>
<dbReference type="GO" id="GO:0004452">
    <property type="term" value="F:isopentenyl-diphosphate delta-isomerase activity"/>
    <property type="evidence" value="ECO:0007669"/>
    <property type="project" value="UniProtKB-UniRule"/>
</dbReference>
<dbReference type="NCBIfam" id="TIGR02151">
    <property type="entry name" value="IPP_isom_2"/>
    <property type="match status" value="1"/>
</dbReference>